<evidence type="ECO:0000256" key="9">
    <source>
        <dbReference type="SAM" id="Phobius"/>
    </source>
</evidence>
<protein>
    <recommendedName>
        <fullName evidence="10">HMA domain-containing protein</fullName>
    </recommendedName>
</protein>
<dbReference type="Pfam" id="PF00403">
    <property type="entry name" value="HMA"/>
    <property type="match status" value="1"/>
</dbReference>
<name>A0A383VBF1_TETOB</name>
<dbReference type="InterPro" id="IPR001757">
    <property type="entry name" value="P_typ_ATPase"/>
</dbReference>
<feature type="compositionally biased region" description="Polar residues" evidence="8">
    <location>
        <begin position="231"/>
        <end position="240"/>
    </location>
</feature>
<organism evidence="11 13">
    <name type="scientific">Tetradesmus obliquus</name>
    <name type="common">Green alga</name>
    <name type="synonym">Acutodesmus obliquus</name>
    <dbReference type="NCBI Taxonomy" id="3088"/>
    <lineage>
        <taxon>Eukaryota</taxon>
        <taxon>Viridiplantae</taxon>
        <taxon>Chlorophyta</taxon>
        <taxon>core chlorophytes</taxon>
        <taxon>Chlorophyceae</taxon>
        <taxon>CS clade</taxon>
        <taxon>Sphaeropleales</taxon>
        <taxon>Scenedesmaceae</taxon>
        <taxon>Tetradesmus</taxon>
    </lineage>
</organism>
<feature type="transmembrane region" description="Helical" evidence="9">
    <location>
        <begin position="491"/>
        <end position="510"/>
    </location>
</feature>
<dbReference type="EMBL" id="FNXT01000269">
    <property type="protein sequence ID" value="SZX62888.1"/>
    <property type="molecule type" value="Genomic_DNA"/>
</dbReference>
<keyword evidence="3 9" id="KW-0812">Transmembrane</keyword>
<dbReference type="InterPro" id="IPR023214">
    <property type="entry name" value="HAD_sf"/>
</dbReference>
<dbReference type="Proteomes" id="UP000256970">
    <property type="component" value="Unassembled WGS sequence"/>
</dbReference>
<evidence type="ECO:0000256" key="5">
    <source>
        <dbReference type="ARBA" id="ARBA00022967"/>
    </source>
</evidence>
<evidence type="ECO:0000256" key="3">
    <source>
        <dbReference type="ARBA" id="ARBA00022692"/>
    </source>
</evidence>
<dbReference type="SFLD" id="SFLDF00027">
    <property type="entry name" value="p-type_atpase"/>
    <property type="match status" value="1"/>
</dbReference>
<dbReference type="GO" id="GO:0043682">
    <property type="term" value="F:P-type divalent copper transporter activity"/>
    <property type="evidence" value="ECO:0007669"/>
    <property type="project" value="TreeGrafter"/>
</dbReference>
<evidence type="ECO:0000313" key="12">
    <source>
        <dbReference type="EMBL" id="SZX76561.1"/>
    </source>
</evidence>
<dbReference type="CDD" id="cd00371">
    <property type="entry name" value="HMA"/>
    <property type="match status" value="1"/>
</dbReference>
<dbReference type="InterPro" id="IPR006121">
    <property type="entry name" value="HMA_dom"/>
</dbReference>
<feature type="transmembrane region" description="Helical" evidence="9">
    <location>
        <begin position="463"/>
        <end position="485"/>
    </location>
</feature>
<sequence length="1314" mass="133342">MCFCSCSACKCNAAAAGAFGQASPYVKAPATPGVVPQHRAPLPGLASLLTIEPQDTDCSSDHLQQWQDTAAMLLQQPGLNVEAVKLSRRLGALQLFVQQQQQQQQQQHTEVASSMISTGDTHAVNIASQLQQLGFKLRAQEAAGAAADWQKLQQLAALLSPNSRSSGQPRSLFVTDNSRSNAATADLSGGADYCSDAVAAVANNSNSCCCGAVEPSQATIARAAAEDTAPLGTSSSNGSRISGGAAAVPPPPPVPVQVQVSVGGMTCSMCAGAVESVVKQVPGVVSVAVNLATNTALIAYDPAVTGPRSCLEAVEGAGFEAALAAAGHGPAAGAGAAALREARVWRRRLLLALLLALPLAVLSMLTMTPDLQQKLEGPHQTSAVAAAVEGIGMSSLAAQGPAGVMAGDGHAAPATGPAPGKAVGGLPILWIVQLVLATGVQFGMGRTFYSSAYYSLKHRRPNMAVLVVLGTSAAYAYSCIAMVLAATQPRFMGHVYFESSALIITFVCLGKYIEARAKAKTGDAIAALLNLTPKTALLLDESAHGLAGIDAGAPGIAADSSSRVVGKQTAADVAADAGLLGAAKVREVPLELVQVGDVLKVLPGAAFPADGTLLAGSSSADESLITGEALPVAKQLGDGLIGGSVNGSGLVLMRAGRVGPDSVLASIVRLVQEAQANKAAMQVLADKVAAYFVPVIILLALLTFVIWIIIGYTTGLLDGLPSSSWGAASSPLLLALLHAISVLVIACPCALGLATPTVAMVATGVAARHGVLIKGAAVLELAHKVGCVVLDKTGTLTQGKCKLQQVVWLQQAVLTTPDAQDSDATTQGQGDATCTAAASAAARASVATAQQQLMQLLAAVEAGSEHPLAKAVVQAVQQQSWVHTASAAHSIGGGAVAATAAAAPALHVEGVQAVPGRGVKAQVPAAWQHVAATATGGAPACQQSAEPCTQASAAIARHCAETTPMASNTCSSSSSHSSNSKSSSSSSSSSSSRSSTGCASDDSLVPVLLGNVAWMEDQGVPLPQGVRQRLAQLEEAAGATVVIAAVSGKAVALLAIADNLKLEAAGVLQALQQRGVETWMVTGDSRRVAAALARQLQLPLSRVVAEATPAIKVRVVQKLRQQASQQQLTLSPPSLASNNSMCSTTSRGIRELSTCFRTSAALKLQRGNKTKQQRGRSGVAMVGDGINDSPALAEADVGLAIGGGADVAAQSADILLLKDSLSDVLVALDISSRAYHRMRWNFVYAYAYNALAIPLAAGVLFPATHSLLPPWIAALAMALSSVSVVGSSLALRLYKPAQDVQAIKESAAAAAKPP</sequence>
<dbReference type="PRINTS" id="PR00119">
    <property type="entry name" value="CATATPASE"/>
</dbReference>
<evidence type="ECO:0000313" key="11">
    <source>
        <dbReference type="EMBL" id="SZX62888.1"/>
    </source>
</evidence>
<keyword evidence="6 9" id="KW-1133">Transmembrane helix</keyword>
<feature type="transmembrane region" description="Helical" evidence="9">
    <location>
        <begin position="1243"/>
        <end position="1265"/>
    </location>
</feature>
<feature type="transmembrane region" description="Helical" evidence="9">
    <location>
        <begin position="688"/>
        <end position="712"/>
    </location>
</feature>
<feature type="region of interest" description="Disordered" evidence="8">
    <location>
        <begin position="229"/>
        <end position="248"/>
    </location>
</feature>
<accession>A0A383VBF1</accession>
<dbReference type="SFLD" id="SFLDS00003">
    <property type="entry name" value="Haloacid_Dehalogenase"/>
    <property type="match status" value="1"/>
</dbReference>
<dbReference type="Pfam" id="PF00702">
    <property type="entry name" value="Hydrolase"/>
    <property type="match status" value="1"/>
</dbReference>
<comment type="similarity">
    <text evidence="2">Belongs to the cation transport ATPase (P-type) (TC 3.A.3) family. Type IB subfamily.</text>
</comment>
<dbReference type="InterPro" id="IPR008250">
    <property type="entry name" value="ATPase_P-typ_transduc_dom_A_sf"/>
</dbReference>
<dbReference type="GO" id="GO:0005524">
    <property type="term" value="F:ATP binding"/>
    <property type="evidence" value="ECO:0007669"/>
    <property type="project" value="InterPro"/>
</dbReference>
<feature type="transmembrane region" description="Helical" evidence="9">
    <location>
        <begin position="422"/>
        <end position="442"/>
    </location>
</feature>
<dbReference type="Gene3D" id="3.40.50.1000">
    <property type="entry name" value="HAD superfamily/HAD-like"/>
    <property type="match status" value="2"/>
</dbReference>
<dbReference type="PANTHER" id="PTHR43520">
    <property type="entry name" value="ATP7, ISOFORM B"/>
    <property type="match status" value="1"/>
</dbReference>
<dbReference type="SUPFAM" id="SSF55008">
    <property type="entry name" value="HMA, heavy metal-associated domain"/>
    <property type="match status" value="1"/>
</dbReference>
<evidence type="ECO:0000256" key="8">
    <source>
        <dbReference type="SAM" id="MobiDB-lite"/>
    </source>
</evidence>
<keyword evidence="7 9" id="KW-0472">Membrane</keyword>
<dbReference type="FunFam" id="3.30.70.100:FF:000001">
    <property type="entry name" value="ATPase copper transporting beta"/>
    <property type="match status" value="1"/>
</dbReference>
<feature type="transmembrane region" description="Helical" evidence="9">
    <location>
        <begin position="1271"/>
        <end position="1294"/>
    </location>
</feature>
<dbReference type="PROSITE" id="PS00154">
    <property type="entry name" value="ATPASE_E1_E2"/>
    <property type="match status" value="1"/>
</dbReference>
<keyword evidence="4" id="KW-0479">Metal-binding</keyword>
<dbReference type="PROSITE" id="PS50846">
    <property type="entry name" value="HMA_2"/>
    <property type="match status" value="1"/>
</dbReference>
<dbReference type="Pfam" id="PF00122">
    <property type="entry name" value="E1-E2_ATPase"/>
    <property type="match status" value="1"/>
</dbReference>
<dbReference type="SUPFAM" id="SSF81653">
    <property type="entry name" value="Calcium ATPase, transduction domain A"/>
    <property type="match status" value="1"/>
</dbReference>
<feature type="compositionally biased region" description="Low complexity" evidence="8">
    <location>
        <begin position="971"/>
        <end position="995"/>
    </location>
</feature>
<reference evidence="11 13" key="1">
    <citation type="submission" date="2016-10" db="EMBL/GenBank/DDBJ databases">
        <authorList>
            <person name="Cai Z."/>
        </authorList>
    </citation>
    <scope>NUCLEOTIDE SEQUENCE [LARGE SCALE GENOMIC DNA]</scope>
</reference>
<dbReference type="InterPro" id="IPR059000">
    <property type="entry name" value="ATPase_P-type_domA"/>
</dbReference>
<evidence type="ECO:0000256" key="4">
    <source>
        <dbReference type="ARBA" id="ARBA00022723"/>
    </source>
</evidence>
<keyword evidence="5" id="KW-1278">Translocase</keyword>
<dbReference type="PANTHER" id="PTHR43520:SF8">
    <property type="entry name" value="P-TYPE CU(+) TRANSPORTER"/>
    <property type="match status" value="1"/>
</dbReference>
<dbReference type="SFLD" id="SFLDG00002">
    <property type="entry name" value="C1.7:_P-type_atpase_like"/>
    <property type="match status" value="1"/>
</dbReference>
<keyword evidence="13" id="KW-1185">Reference proteome</keyword>
<proteinExistence type="inferred from homology"/>
<evidence type="ECO:0000256" key="2">
    <source>
        <dbReference type="ARBA" id="ARBA00006024"/>
    </source>
</evidence>
<feature type="region of interest" description="Disordered" evidence="8">
    <location>
        <begin position="965"/>
        <end position="1000"/>
    </location>
</feature>
<dbReference type="GO" id="GO:0016887">
    <property type="term" value="F:ATP hydrolysis activity"/>
    <property type="evidence" value="ECO:0007669"/>
    <property type="project" value="InterPro"/>
</dbReference>
<dbReference type="Gene3D" id="3.30.70.100">
    <property type="match status" value="1"/>
</dbReference>
<comment type="subcellular location">
    <subcellularLocation>
        <location evidence="1">Endomembrane system</location>
        <topology evidence="1">Multi-pass membrane protein</topology>
    </subcellularLocation>
</comment>
<dbReference type="EMBL" id="FNXT01001260">
    <property type="protein sequence ID" value="SZX76561.1"/>
    <property type="molecule type" value="Genomic_DNA"/>
</dbReference>
<dbReference type="GO" id="GO:0012505">
    <property type="term" value="C:endomembrane system"/>
    <property type="evidence" value="ECO:0007669"/>
    <property type="project" value="UniProtKB-SubCell"/>
</dbReference>
<dbReference type="SUPFAM" id="SSF81665">
    <property type="entry name" value="Calcium ATPase, transmembrane domain M"/>
    <property type="match status" value="1"/>
</dbReference>
<dbReference type="InterPro" id="IPR023298">
    <property type="entry name" value="ATPase_P-typ_TM_dom_sf"/>
</dbReference>
<dbReference type="SUPFAM" id="SSF81660">
    <property type="entry name" value="Metal cation-transporting ATPase, ATP-binding domain N"/>
    <property type="match status" value="1"/>
</dbReference>
<evidence type="ECO:0000259" key="10">
    <source>
        <dbReference type="PROSITE" id="PS50846"/>
    </source>
</evidence>
<dbReference type="InterPro" id="IPR036163">
    <property type="entry name" value="HMA_dom_sf"/>
</dbReference>
<dbReference type="Gene3D" id="1.20.1110.10">
    <property type="entry name" value="Calcium-transporting ATPase, transmembrane domain"/>
    <property type="match status" value="2"/>
</dbReference>
<dbReference type="GO" id="GO:0016020">
    <property type="term" value="C:membrane"/>
    <property type="evidence" value="ECO:0007669"/>
    <property type="project" value="InterPro"/>
</dbReference>
<dbReference type="InterPro" id="IPR036412">
    <property type="entry name" value="HAD-like_sf"/>
</dbReference>
<gene>
    <name evidence="12" type="ORF">BQ4739_LOCUS16942</name>
    <name evidence="11" type="ORF">BQ4739_LOCUS3465</name>
</gene>
<dbReference type="SUPFAM" id="SSF56784">
    <property type="entry name" value="HAD-like"/>
    <property type="match status" value="1"/>
</dbReference>
<feature type="transmembrane region" description="Helical" evidence="9">
    <location>
        <begin position="732"/>
        <end position="754"/>
    </location>
</feature>
<evidence type="ECO:0000256" key="1">
    <source>
        <dbReference type="ARBA" id="ARBA00004127"/>
    </source>
</evidence>
<evidence type="ECO:0000256" key="7">
    <source>
        <dbReference type="ARBA" id="ARBA00023136"/>
    </source>
</evidence>
<dbReference type="InterPro" id="IPR023299">
    <property type="entry name" value="ATPase_P-typ_cyto_dom_N"/>
</dbReference>
<evidence type="ECO:0000313" key="13">
    <source>
        <dbReference type="Proteomes" id="UP000256970"/>
    </source>
</evidence>
<dbReference type="InterPro" id="IPR044492">
    <property type="entry name" value="P_typ_ATPase_HD_dom"/>
</dbReference>
<dbReference type="Gene3D" id="3.40.1110.10">
    <property type="entry name" value="Calcium-transporting ATPase, cytoplasmic domain N"/>
    <property type="match status" value="2"/>
</dbReference>
<feature type="transmembrane region" description="Helical" evidence="9">
    <location>
        <begin position="349"/>
        <end position="368"/>
    </location>
</feature>
<feature type="domain" description="HMA" evidence="10">
    <location>
        <begin position="256"/>
        <end position="322"/>
    </location>
</feature>
<dbReference type="GO" id="GO:0055070">
    <property type="term" value="P:copper ion homeostasis"/>
    <property type="evidence" value="ECO:0007669"/>
    <property type="project" value="TreeGrafter"/>
</dbReference>
<evidence type="ECO:0000256" key="6">
    <source>
        <dbReference type="ARBA" id="ARBA00022989"/>
    </source>
</evidence>
<dbReference type="PRINTS" id="PR00943">
    <property type="entry name" value="CUATPASE"/>
</dbReference>
<dbReference type="Gene3D" id="2.70.150.10">
    <property type="entry name" value="Calcium-transporting ATPase, cytoplasmic transduction domain A"/>
    <property type="match status" value="1"/>
</dbReference>
<dbReference type="STRING" id="3088.A0A383VBF1"/>
<dbReference type="NCBIfam" id="TIGR01494">
    <property type="entry name" value="ATPase_P-type"/>
    <property type="match status" value="2"/>
</dbReference>
<dbReference type="GO" id="GO:0005507">
    <property type="term" value="F:copper ion binding"/>
    <property type="evidence" value="ECO:0007669"/>
    <property type="project" value="TreeGrafter"/>
</dbReference>
<dbReference type="InterPro" id="IPR018303">
    <property type="entry name" value="ATPase_P-typ_P_site"/>
</dbReference>